<sequence>MYPGNIGNEQGEKNTITPDEITEIAIAVCEFVVSWVVISYSVKNFGPGSTSKEDLQKEFQWFAVLLVIFMAIVTLIGTTDDSVDLSSSTYAFVVFGFTLVWVIRSTAIKYFSK</sequence>
<dbReference type="EMBL" id="UINC01026179">
    <property type="protein sequence ID" value="SVB03154.1"/>
    <property type="molecule type" value="Genomic_DNA"/>
</dbReference>
<name>A0A382AP45_9ZZZZ</name>
<dbReference type="AlphaFoldDB" id="A0A382AP45"/>
<feature type="transmembrane region" description="Helical" evidence="1">
    <location>
        <begin position="21"/>
        <end position="38"/>
    </location>
</feature>
<feature type="transmembrane region" description="Helical" evidence="1">
    <location>
        <begin position="59"/>
        <end position="78"/>
    </location>
</feature>
<evidence type="ECO:0000313" key="2">
    <source>
        <dbReference type="EMBL" id="SVB03154.1"/>
    </source>
</evidence>
<evidence type="ECO:0000256" key="1">
    <source>
        <dbReference type="SAM" id="Phobius"/>
    </source>
</evidence>
<protein>
    <submittedName>
        <fullName evidence="2">Uncharacterized protein</fullName>
    </submittedName>
</protein>
<keyword evidence="1" id="KW-0812">Transmembrane</keyword>
<keyword evidence="1" id="KW-0472">Membrane</keyword>
<accession>A0A382AP45</accession>
<proteinExistence type="predicted"/>
<feature type="transmembrane region" description="Helical" evidence="1">
    <location>
        <begin position="90"/>
        <end position="111"/>
    </location>
</feature>
<gene>
    <name evidence="2" type="ORF">METZ01_LOCUS156008</name>
</gene>
<reference evidence="2" key="1">
    <citation type="submission" date="2018-05" db="EMBL/GenBank/DDBJ databases">
        <authorList>
            <person name="Lanie J.A."/>
            <person name="Ng W.-L."/>
            <person name="Kazmierczak K.M."/>
            <person name="Andrzejewski T.M."/>
            <person name="Davidsen T.M."/>
            <person name="Wayne K.J."/>
            <person name="Tettelin H."/>
            <person name="Glass J.I."/>
            <person name="Rusch D."/>
            <person name="Podicherti R."/>
            <person name="Tsui H.-C.T."/>
            <person name="Winkler M.E."/>
        </authorList>
    </citation>
    <scope>NUCLEOTIDE SEQUENCE</scope>
</reference>
<organism evidence="2">
    <name type="scientific">marine metagenome</name>
    <dbReference type="NCBI Taxonomy" id="408172"/>
    <lineage>
        <taxon>unclassified sequences</taxon>
        <taxon>metagenomes</taxon>
        <taxon>ecological metagenomes</taxon>
    </lineage>
</organism>
<keyword evidence="1" id="KW-1133">Transmembrane helix</keyword>